<reference evidence="4 5" key="1">
    <citation type="submission" date="2021-03" db="EMBL/GenBank/DDBJ databases">
        <title>The complete genome sequence of Acetobacter sacchari TBRC 11175.</title>
        <authorList>
            <person name="Charoenyingcharoen P."/>
            <person name="Yukphan P."/>
        </authorList>
    </citation>
    <scope>NUCLEOTIDE SEQUENCE [LARGE SCALE GENOMIC DNA]</scope>
    <source>
        <strain evidence="4 5">TBRC 11175</strain>
    </source>
</reference>
<dbReference type="RefSeq" id="WP_207881979.1">
    <property type="nucleotide sequence ID" value="NZ_JAFVMF010000013.1"/>
</dbReference>
<dbReference type="Gene3D" id="3.40.50.2000">
    <property type="entry name" value="Glycogen Phosphorylase B"/>
    <property type="match status" value="2"/>
</dbReference>
<dbReference type="InterPro" id="IPR028098">
    <property type="entry name" value="Glyco_trans_4-like_N"/>
</dbReference>
<organism evidence="4 5">
    <name type="scientific">Acetobacter sacchari</name>
    <dbReference type="NCBI Taxonomy" id="2661687"/>
    <lineage>
        <taxon>Bacteria</taxon>
        <taxon>Pseudomonadati</taxon>
        <taxon>Pseudomonadota</taxon>
        <taxon>Alphaproteobacteria</taxon>
        <taxon>Acetobacterales</taxon>
        <taxon>Acetobacteraceae</taxon>
        <taxon>Acetobacter</taxon>
    </lineage>
</organism>
<feature type="domain" description="Glycosyl transferase family 1" evidence="2">
    <location>
        <begin position="213"/>
        <end position="370"/>
    </location>
</feature>
<dbReference type="Pfam" id="PF13439">
    <property type="entry name" value="Glyco_transf_4"/>
    <property type="match status" value="1"/>
</dbReference>
<dbReference type="EMBL" id="JAFVMF010000013">
    <property type="protein sequence ID" value="MBO1360730.1"/>
    <property type="molecule type" value="Genomic_DNA"/>
</dbReference>
<dbReference type="CDD" id="cd03809">
    <property type="entry name" value="GT4_MtfB-like"/>
    <property type="match status" value="1"/>
</dbReference>
<evidence type="ECO:0000259" key="3">
    <source>
        <dbReference type="Pfam" id="PF13439"/>
    </source>
</evidence>
<gene>
    <name evidence="4" type="ORF">J2D73_13125</name>
</gene>
<dbReference type="PANTHER" id="PTHR46401:SF2">
    <property type="entry name" value="GLYCOSYLTRANSFERASE WBBK-RELATED"/>
    <property type="match status" value="1"/>
</dbReference>
<proteinExistence type="predicted"/>
<dbReference type="InterPro" id="IPR001296">
    <property type="entry name" value="Glyco_trans_1"/>
</dbReference>
<sequence>MTLPQPQRAFTENSIISLNSQPVSCTSRAIRPWRNLSVNGKFLSGYLTGVHRVGLELSRELGERADEIAEVVGGGPLFRTPGRGYPASINSSIPTSGMSARGVSGQVWEQVTLLRQTRTDLLLNLCNLGPALHPAMITMIHDAQTFITPESYTTGFGRFYRALLPALGRRSLRVLTVSDFSAQELVRWDVAPTERIRVIPNGVDHVLRVRPDRNVLRRIGSRPFVLALASAQPHKRIGTLIRAFSDPRLAHLDLVLFGPASPSDFARSGHPLPPNTRCLSFVADEEVRALMEAALCFALPSITEGFGLPPLEAMLIGCPAIVSRAGALPGLCGEDVLYASPDDPREWVEAIRRLAEDPEIRQHRAAAGRRRAARYTWRRAGDALMSVLREVSDERRRAAVS</sequence>
<name>A0ABS3LXV0_9PROT</name>
<protein>
    <submittedName>
        <fullName evidence="4">Glycosyltransferase family 4 protein</fullName>
    </submittedName>
</protein>
<dbReference type="Proteomes" id="UP000664771">
    <property type="component" value="Unassembled WGS sequence"/>
</dbReference>
<evidence type="ECO:0000313" key="4">
    <source>
        <dbReference type="EMBL" id="MBO1360730.1"/>
    </source>
</evidence>
<dbReference type="Pfam" id="PF00534">
    <property type="entry name" value="Glycos_transf_1"/>
    <property type="match status" value="1"/>
</dbReference>
<comment type="caution">
    <text evidence="4">The sequence shown here is derived from an EMBL/GenBank/DDBJ whole genome shotgun (WGS) entry which is preliminary data.</text>
</comment>
<keyword evidence="5" id="KW-1185">Reference proteome</keyword>
<keyword evidence="1" id="KW-0808">Transferase</keyword>
<accession>A0ABS3LXV0</accession>
<evidence type="ECO:0000259" key="2">
    <source>
        <dbReference type="Pfam" id="PF00534"/>
    </source>
</evidence>
<evidence type="ECO:0000256" key="1">
    <source>
        <dbReference type="ARBA" id="ARBA00022679"/>
    </source>
</evidence>
<dbReference type="SUPFAM" id="SSF53756">
    <property type="entry name" value="UDP-Glycosyltransferase/glycogen phosphorylase"/>
    <property type="match status" value="1"/>
</dbReference>
<evidence type="ECO:0000313" key="5">
    <source>
        <dbReference type="Proteomes" id="UP000664771"/>
    </source>
</evidence>
<dbReference type="PANTHER" id="PTHR46401">
    <property type="entry name" value="GLYCOSYLTRANSFERASE WBBK-RELATED"/>
    <property type="match status" value="1"/>
</dbReference>
<feature type="domain" description="Glycosyltransferase subfamily 4-like N-terminal" evidence="3">
    <location>
        <begin position="49"/>
        <end position="205"/>
    </location>
</feature>